<reference evidence="2" key="2">
    <citation type="submission" date="2020-09" db="EMBL/GenBank/DDBJ databases">
        <authorList>
            <person name="Sun Q."/>
            <person name="Zhou Y."/>
        </authorList>
    </citation>
    <scope>NUCLEOTIDE SEQUENCE</scope>
    <source>
        <strain evidence="2">CGMCC 4.7430</strain>
    </source>
</reference>
<reference evidence="2" key="1">
    <citation type="journal article" date="2014" name="Int. J. Syst. Evol. Microbiol.">
        <title>Complete genome sequence of Corynebacterium casei LMG S-19264T (=DSM 44701T), isolated from a smear-ripened cheese.</title>
        <authorList>
            <consortium name="US DOE Joint Genome Institute (JGI-PGF)"/>
            <person name="Walter F."/>
            <person name="Albersmeier A."/>
            <person name="Kalinowski J."/>
            <person name="Ruckert C."/>
        </authorList>
    </citation>
    <scope>NUCLEOTIDE SEQUENCE</scope>
    <source>
        <strain evidence="2">CGMCC 4.7430</strain>
    </source>
</reference>
<dbReference type="AlphaFoldDB" id="A0A918A9F0"/>
<proteinExistence type="predicted"/>
<evidence type="ECO:0000313" key="2">
    <source>
        <dbReference type="EMBL" id="GGP12414.1"/>
    </source>
</evidence>
<feature type="region of interest" description="Disordered" evidence="1">
    <location>
        <begin position="28"/>
        <end position="50"/>
    </location>
</feature>
<dbReference type="Proteomes" id="UP000660745">
    <property type="component" value="Unassembled WGS sequence"/>
</dbReference>
<gene>
    <name evidence="2" type="ORF">GCM10012278_60110</name>
</gene>
<sequence length="140" mass="14609">MLAAGCGAAAAPAQEAAPAAPATTVAGIEVPTTTPPTGGPKQVKPVGNAINPRKARWKTAKPVSKNRKVRLVWWSGVEPCTVLDRVKVKETAKRVTITLYEGAAPEAKDVSCIMIAVEKTTTVKLKSPLGNRKIVDGAKS</sequence>
<evidence type="ECO:0000256" key="1">
    <source>
        <dbReference type="SAM" id="MobiDB-lite"/>
    </source>
</evidence>
<dbReference type="EMBL" id="BMNK01000012">
    <property type="protein sequence ID" value="GGP12414.1"/>
    <property type="molecule type" value="Genomic_DNA"/>
</dbReference>
<name>A0A918A9F0_9ACTN</name>
<comment type="caution">
    <text evidence="2">The sequence shown here is derived from an EMBL/GenBank/DDBJ whole genome shotgun (WGS) entry which is preliminary data.</text>
</comment>
<organism evidence="2 3">
    <name type="scientific">Nonomuraea glycinis</name>
    <dbReference type="NCBI Taxonomy" id="2047744"/>
    <lineage>
        <taxon>Bacteria</taxon>
        <taxon>Bacillati</taxon>
        <taxon>Actinomycetota</taxon>
        <taxon>Actinomycetes</taxon>
        <taxon>Streptosporangiales</taxon>
        <taxon>Streptosporangiaceae</taxon>
        <taxon>Nonomuraea</taxon>
    </lineage>
</organism>
<keyword evidence="3" id="KW-1185">Reference proteome</keyword>
<protein>
    <submittedName>
        <fullName evidence="2">Uncharacterized protein</fullName>
    </submittedName>
</protein>
<accession>A0A918A9F0</accession>
<evidence type="ECO:0000313" key="3">
    <source>
        <dbReference type="Proteomes" id="UP000660745"/>
    </source>
</evidence>